<dbReference type="Proteomes" id="UP001107558">
    <property type="component" value="Chromosome 3"/>
</dbReference>
<evidence type="ECO:0000313" key="1">
    <source>
        <dbReference type="EMBL" id="KAG5673620.1"/>
    </source>
</evidence>
<organism evidence="1 2">
    <name type="scientific">Polypedilum vanderplanki</name>
    <name type="common">Sleeping chironomid midge</name>
    <dbReference type="NCBI Taxonomy" id="319348"/>
    <lineage>
        <taxon>Eukaryota</taxon>
        <taxon>Metazoa</taxon>
        <taxon>Ecdysozoa</taxon>
        <taxon>Arthropoda</taxon>
        <taxon>Hexapoda</taxon>
        <taxon>Insecta</taxon>
        <taxon>Pterygota</taxon>
        <taxon>Neoptera</taxon>
        <taxon>Endopterygota</taxon>
        <taxon>Diptera</taxon>
        <taxon>Nematocera</taxon>
        <taxon>Chironomoidea</taxon>
        <taxon>Chironomidae</taxon>
        <taxon>Chironominae</taxon>
        <taxon>Polypedilum</taxon>
        <taxon>Polypedilum</taxon>
    </lineage>
</organism>
<dbReference type="AlphaFoldDB" id="A0A9J6BUQ2"/>
<gene>
    <name evidence="1" type="ORF">PVAND_003649</name>
</gene>
<accession>A0A9J6BUQ2</accession>
<sequence length="114" mass="13243">MSKMIFGHFIPSLCMCRTGASHGPKNRNFPNIGIFYLVGKVLKRTIRWHRLAVFRLVLTQGHVCGGCPSHETKSFFHPKILKCHETSRKHVRSDFWTFRPKCMFLAVQTSKRPE</sequence>
<comment type="caution">
    <text evidence="1">The sequence shown here is derived from an EMBL/GenBank/DDBJ whole genome shotgun (WGS) entry which is preliminary data.</text>
</comment>
<proteinExistence type="predicted"/>
<keyword evidence="2" id="KW-1185">Reference proteome</keyword>
<evidence type="ECO:0000313" key="2">
    <source>
        <dbReference type="Proteomes" id="UP001107558"/>
    </source>
</evidence>
<name>A0A9J6BUQ2_POLVA</name>
<dbReference type="EMBL" id="JADBJN010000003">
    <property type="protein sequence ID" value="KAG5673620.1"/>
    <property type="molecule type" value="Genomic_DNA"/>
</dbReference>
<protein>
    <submittedName>
        <fullName evidence="1">Uncharacterized protein</fullName>
    </submittedName>
</protein>
<reference evidence="1" key="1">
    <citation type="submission" date="2021-03" db="EMBL/GenBank/DDBJ databases">
        <title>Chromosome level genome of the anhydrobiotic midge Polypedilum vanderplanki.</title>
        <authorList>
            <person name="Yoshida Y."/>
            <person name="Kikawada T."/>
            <person name="Gusev O."/>
        </authorList>
    </citation>
    <scope>NUCLEOTIDE SEQUENCE</scope>
    <source>
        <strain evidence="1">NIAS01</strain>
        <tissue evidence="1">Whole body or cell culture</tissue>
    </source>
</reference>